<dbReference type="InterPro" id="IPR003018">
    <property type="entry name" value="GAF"/>
</dbReference>
<dbReference type="Pfam" id="PF03861">
    <property type="entry name" value="ANTAR"/>
    <property type="match status" value="1"/>
</dbReference>
<keyword evidence="4" id="KW-0804">Transcription</keyword>
<dbReference type="InterPro" id="IPR012074">
    <property type="entry name" value="GAF_ANTAR"/>
</dbReference>
<dbReference type="SUPFAM" id="SSF52172">
    <property type="entry name" value="CheY-like"/>
    <property type="match status" value="1"/>
</dbReference>
<dbReference type="SUPFAM" id="SSF55781">
    <property type="entry name" value="GAF domain-like"/>
    <property type="match status" value="1"/>
</dbReference>
<organism evidence="7 8">
    <name type="scientific">Amycolatopsis mongoliensis</name>
    <dbReference type="NCBI Taxonomy" id="715475"/>
    <lineage>
        <taxon>Bacteria</taxon>
        <taxon>Bacillati</taxon>
        <taxon>Actinomycetota</taxon>
        <taxon>Actinomycetes</taxon>
        <taxon>Pseudonocardiales</taxon>
        <taxon>Pseudonocardiaceae</taxon>
        <taxon>Amycolatopsis</taxon>
    </lineage>
</organism>
<evidence type="ECO:0000259" key="6">
    <source>
        <dbReference type="PROSITE" id="PS50921"/>
    </source>
</evidence>
<protein>
    <submittedName>
        <fullName evidence="7">GAF and ANTAR domain-containing protein</fullName>
    </submittedName>
</protein>
<evidence type="ECO:0000256" key="2">
    <source>
        <dbReference type="ARBA" id="ARBA00022777"/>
    </source>
</evidence>
<dbReference type="InterPro" id="IPR011006">
    <property type="entry name" value="CheY-like_superfamily"/>
</dbReference>
<feature type="region of interest" description="Disordered" evidence="5">
    <location>
        <begin position="254"/>
        <end position="279"/>
    </location>
</feature>
<keyword evidence="2" id="KW-0418">Kinase</keyword>
<feature type="domain" description="ANTAR" evidence="6">
    <location>
        <begin position="176"/>
        <end position="237"/>
    </location>
</feature>
<evidence type="ECO:0000256" key="3">
    <source>
        <dbReference type="ARBA" id="ARBA00023015"/>
    </source>
</evidence>
<accession>A0A9Y2NHM0</accession>
<evidence type="ECO:0000256" key="5">
    <source>
        <dbReference type="SAM" id="MobiDB-lite"/>
    </source>
</evidence>
<dbReference type="Gene3D" id="1.10.10.10">
    <property type="entry name" value="Winged helix-like DNA-binding domain superfamily/Winged helix DNA-binding domain"/>
    <property type="match status" value="1"/>
</dbReference>
<dbReference type="RefSeq" id="WP_285994819.1">
    <property type="nucleotide sequence ID" value="NZ_CP127295.1"/>
</dbReference>
<dbReference type="Pfam" id="PF13185">
    <property type="entry name" value="GAF_2"/>
    <property type="match status" value="1"/>
</dbReference>
<dbReference type="PROSITE" id="PS50921">
    <property type="entry name" value="ANTAR"/>
    <property type="match status" value="1"/>
</dbReference>
<gene>
    <name evidence="7" type="ORF">QRX60_30225</name>
</gene>
<dbReference type="AlphaFoldDB" id="A0A9Y2NHM0"/>
<evidence type="ECO:0000313" key="7">
    <source>
        <dbReference type="EMBL" id="WIX98334.1"/>
    </source>
</evidence>
<reference evidence="7 8" key="1">
    <citation type="submission" date="2023-06" db="EMBL/GenBank/DDBJ databases">
        <authorList>
            <person name="Oyuntsetseg B."/>
            <person name="Kim S.B."/>
        </authorList>
    </citation>
    <scope>NUCLEOTIDE SEQUENCE [LARGE SCALE GENOMIC DNA]</scope>
    <source>
        <strain evidence="7 8">4-36</strain>
    </source>
</reference>
<dbReference type="Proteomes" id="UP001239397">
    <property type="component" value="Chromosome"/>
</dbReference>
<keyword evidence="1" id="KW-0808">Transferase</keyword>
<dbReference type="InterPro" id="IPR029016">
    <property type="entry name" value="GAF-like_dom_sf"/>
</dbReference>
<dbReference type="EMBL" id="CP127295">
    <property type="protein sequence ID" value="WIX98334.1"/>
    <property type="molecule type" value="Genomic_DNA"/>
</dbReference>
<dbReference type="InterPro" id="IPR005561">
    <property type="entry name" value="ANTAR"/>
</dbReference>
<dbReference type="InterPro" id="IPR036388">
    <property type="entry name" value="WH-like_DNA-bd_sf"/>
</dbReference>
<dbReference type="KEGG" id="amog:QRX60_30225"/>
<dbReference type="PIRSF" id="PIRSF036625">
    <property type="entry name" value="GAF_ANTAR"/>
    <property type="match status" value="1"/>
</dbReference>
<dbReference type="GO" id="GO:0016301">
    <property type="term" value="F:kinase activity"/>
    <property type="evidence" value="ECO:0007669"/>
    <property type="project" value="UniProtKB-KW"/>
</dbReference>
<evidence type="ECO:0000256" key="4">
    <source>
        <dbReference type="ARBA" id="ARBA00023163"/>
    </source>
</evidence>
<feature type="compositionally biased region" description="Basic and acidic residues" evidence="5">
    <location>
        <begin position="269"/>
        <end position="279"/>
    </location>
</feature>
<keyword evidence="3" id="KW-0805">Transcription regulation</keyword>
<evidence type="ECO:0000313" key="8">
    <source>
        <dbReference type="Proteomes" id="UP001239397"/>
    </source>
</evidence>
<evidence type="ECO:0000256" key="1">
    <source>
        <dbReference type="ARBA" id="ARBA00022679"/>
    </source>
</evidence>
<sequence>MNPPAIAAAHLPRSRLLEAFVELADTLTDDFDVLDYLQALVDWCVELLEVDAASLLLADSHGRLRLIASSDEQSRRLALVQLRDNDGPGLDAYRTGTPVSRSRLADAKKTWPRFAAAATEAGFSAVDALPMKLRRDVIGVLDLFRTTGTALPPESLHAARTLVDIATIGLLQERSVRHNEILAGQLRNALDSRVVVEQAKGIVSVRLGVDQRGAFAALRHYARDHRVKLSDLAWAIIGDPAGRHEIFTEAVNARHRRPGADGAPPPQREASHSSPGERR</sequence>
<dbReference type="SMART" id="SM01012">
    <property type="entry name" value="ANTAR"/>
    <property type="match status" value="1"/>
</dbReference>
<proteinExistence type="predicted"/>
<name>A0A9Y2NHM0_9PSEU</name>
<keyword evidence="8" id="KW-1185">Reference proteome</keyword>
<dbReference type="Gene3D" id="3.30.450.40">
    <property type="match status" value="1"/>
</dbReference>
<dbReference type="GO" id="GO:0003723">
    <property type="term" value="F:RNA binding"/>
    <property type="evidence" value="ECO:0007669"/>
    <property type="project" value="InterPro"/>
</dbReference>